<sequence>MNTTHNEVEALGFGQAERRELASVFGFRCAHAIERAGVALASIEALLELLLAHELEQSTDEPRLVLSQSQRFGLLQAMHVLAEMSATLLEDATAAELRRGEPIGRRG</sequence>
<gene>
    <name evidence="1" type="ORF">HNQ70_000302</name>
</gene>
<evidence type="ECO:0000313" key="2">
    <source>
        <dbReference type="Proteomes" id="UP000532440"/>
    </source>
</evidence>
<organism evidence="1 2">
    <name type="scientific">Quisquiliibacterium transsilvanicum</name>
    <dbReference type="NCBI Taxonomy" id="1549638"/>
    <lineage>
        <taxon>Bacteria</taxon>
        <taxon>Pseudomonadati</taxon>
        <taxon>Pseudomonadota</taxon>
        <taxon>Betaproteobacteria</taxon>
        <taxon>Burkholderiales</taxon>
        <taxon>Burkholderiaceae</taxon>
        <taxon>Quisquiliibacterium</taxon>
    </lineage>
</organism>
<dbReference type="RefSeq" id="WP_183963602.1">
    <property type="nucleotide sequence ID" value="NZ_BAABEW010000021.1"/>
</dbReference>
<proteinExistence type="predicted"/>
<reference evidence="1 2" key="1">
    <citation type="submission" date="2020-08" db="EMBL/GenBank/DDBJ databases">
        <title>Genomic Encyclopedia of Type Strains, Phase IV (KMG-IV): sequencing the most valuable type-strain genomes for metagenomic binning, comparative biology and taxonomic classification.</title>
        <authorList>
            <person name="Goeker M."/>
        </authorList>
    </citation>
    <scope>NUCLEOTIDE SEQUENCE [LARGE SCALE GENOMIC DNA]</scope>
    <source>
        <strain evidence="1 2">DSM 29781</strain>
    </source>
</reference>
<evidence type="ECO:0000313" key="1">
    <source>
        <dbReference type="EMBL" id="MBB5270318.1"/>
    </source>
</evidence>
<protein>
    <submittedName>
        <fullName evidence="1">Uncharacterized protein</fullName>
    </submittedName>
</protein>
<dbReference type="Proteomes" id="UP000532440">
    <property type="component" value="Unassembled WGS sequence"/>
</dbReference>
<keyword evidence="2" id="KW-1185">Reference proteome</keyword>
<accession>A0A7W8HEA4</accession>
<comment type="caution">
    <text evidence="1">The sequence shown here is derived from an EMBL/GenBank/DDBJ whole genome shotgun (WGS) entry which is preliminary data.</text>
</comment>
<dbReference type="EMBL" id="JACHGB010000001">
    <property type="protein sequence ID" value="MBB5270318.1"/>
    <property type="molecule type" value="Genomic_DNA"/>
</dbReference>
<name>A0A7W8HEA4_9BURK</name>
<dbReference type="AlphaFoldDB" id="A0A7W8HEA4"/>